<dbReference type="PANTHER" id="PTHR10015:SF206">
    <property type="entry name" value="HSF-TYPE DNA-BINDING DOMAIN-CONTAINING PROTEIN"/>
    <property type="match status" value="1"/>
</dbReference>
<dbReference type="Gene3D" id="1.10.10.10">
    <property type="entry name" value="Winged helix-like DNA-binding domain superfamily/Winged helix DNA-binding domain"/>
    <property type="match status" value="1"/>
</dbReference>
<dbReference type="SMART" id="SM00415">
    <property type="entry name" value="HSF"/>
    <property type="match status" value="1"/>
</dbReference>
<dbReference type="SUPFAM" id="SSF46785">
    <property type="entry name" value="Winged helix' DNA-binding domain"/>
    <property type="match status" value="1"/>
</dbReference>
<evidence type="ECO:0000256" key="2">
    <source>
        <dbReference type="ARBA" id="ARBA00023125"/>
    </source>
</evidence>
<comment type="similarity">
    <text evidence="4">Belongs to the HSF family.</text>
</comment>
<keyword evidence="2" id="KW-0238">DNA-binding</keyword>
<reference evidence="6" key="1">
    <citation type="submission" date="2021-01" db="EMBL/GenBank/DDBJ databases">
        <authorList>
            <person name="Corre E."/>
            <person name="Pelletier E."/>
            <person name="Niang G."/>
            <person name="Scheremetjew M."/>
            <person name="Finn R."/>
            <person name="Kale V."/>
            <person name="Holt S."/>
            <person name="Cochrane G."/>
            <person name="Meng A."/>
            <person name="Brown T."/>
            <person name="Cohen L."/>
        </authorList>
    </citation>
    <scope>NUCLEOTIDE SEQUENCE</scope>
    <source>
        <strain evidence="6">CCMP 410</strain>
    </source>
</reference>
<keyword evidence="3" id="KW-0539">Nucleus</keyword>
<evidence type="ECO:0000256" key="1">
    <source>
        <dbReference type="ARBA" id="ARBA00004123"/>
    </source>
</evidence>
<dbReference type="PRINTS" id="PR00056">
    <property type="entry name" value="HSFDOMAIN"/>
</dbReference>
<dbReference type="AlphaFoldDB" id="A0A7S1UYS0"/>
<gene>
    <name evidence="6" type="ORF">GOCE00092_LOCUS11276</name>
</gene>
<organism evidence="6">
    <name type="scientific">Grammatophora oceanica</name>
    <dbReference type="NCBI Taxonomy" id="210454"/>
    <lineage>
        <taxon>Eukaryota</taxon>
        <taxon>Sar</taxon>
        <taxon>Stramenopiles</taxon>
        <taxon>Ochrophyta</taxon>
        <taxon>Bacillariophyta</taxon>
        <taxon>Fragilariophyceae</taxon>
        <taxon>Fragilariophycidae</taxon>
        <taxon>Rhabdonematales</taxon>
        <taxon>Grammatophoraceae</taxon>
        <taxon>Grammatophora</taxon>
    </lineage>
</organism>
<dbReference type="InterPro" id="IPR036390">
    <property type="entry name" value="WH_DNA-bd_sf"/>
</dbReference>
<name>A0A7S1UYS0_9STRA</name>
<dbReference type="EMBL" id="HBGK01022042">
    <property type="protein sequence ID" value="CAD9282365.1"/>
    <property type="molecule type" value="Transcribed_RNA"/>
</dbReference>
<dbReference type="GO" id="GO:0003700">
    <property type="term" value="F:DNA-binding transcription factor activity"/>
    <property type="evidence" value="ECO:0007669"/>
    <property type="project" value="InterPro"/>
</dbReference>
<feature type="domain" description="HSF-type DNA-binding" evidence="5">
    <location>
        <begin position="299"/>
        <end position="397"/>
    </location>
</feature>
<evidence type="ECO:0000256" key="4">
    <source>
        <dbReference type="RuleBase" id="RU004020"/>
    </source>
</evidence>
<dbReference type="PANTHER" id="PTHR10015">
    <property type="entry name" value="HEAT SHOCK TRANSCRIPTION FACTOR"/>
    <property type="match status" value="1"/>
</dbReference>
<accession>A0A7S1UYS0</accession>
<dbReference type="GO" id="GO:0043565">
    <property type="term" value="F:sequence-specific DNA binding"/>
    <property type="evidence" value="ECO:0007669"/>
    <property type="project" value="InterPro"/>
</dbReference>
<evidence type="ECO:0000256" key="3">
    <source>
        <dbReference type="ARBA" id="ARBA00023242"/>
    </source>
</evidence>
<comment type="subcellular location">
    <subcellularLocation>
        <location evidence="1">Nucleus</location>
    </subcellularLocation>
</comment>
<sequence length="439" mass="46129">MLIHLISSQVRPSIQIHQPTRIQKLSAMNEINNDGRSDQTGYNPQDDITAKLAGALANRGDFSAATSAAGNALQDGTAFSALRHSNQSLIQNALIAEVAKQNQDLLSAALFRAGNYSDVGSASAGGVGAGVGNGLQLGGVLPGMGNLGQAVGGLGSSNVRSSALDSLLLGSMGSMGSMGGAGDLGARSLLMQNALQTQKDAAMLSLLSGNAGSTLGPTSLLGPSLGTALPAAASAGIMPQSEAMASARGTTKEVNDKTLEALGTQCLDRRTKNAPYFDASTLEDPDPIALANRRTRGGVTEPFPEKLHRMLRDAEKNGQTDIICWFPHGRAFAIKSTGRFVAEIMPKYFKQSRLSSFQRQLNLYGFTRINSGPDAGGYYHELFLAKRPALCVHIKRVGVPQATPRRRGVKAHDATKTPDFYSMPKVRAEAGAATRDFFG</sequence>
<evidence type="ECO:0000259" key="5">
    <source>
        <dbReference type="SMART" id="SM00415"/>
    </source>
</evidence>
<proteinExistence type="inferred from homology"/>
<protein>
    <recommendedName>
        <fullName evidence="5">HSF-type DNA-binding domain-containing protein</fullName>
    </recommendedName>
</protein>
<evidence type="ECO:0000313" key="6">
    <source>
        <dbReference type="EMBL" id="CAD9282365.1"/>
    </source>
</evidence>
<dbReference type="InterPro" id="IPR000232">
    <property type="entry name" value="HSF_DNA-bd"/>
</dbReference>
<dbReference type="InterPro" id="IPR036388">
    <property type="entry name" value="WH-like_DNA-bd_sf"/>
</dbReference>
<dbReference type="GO" id="GO:0005634">
    <property type="term" value="C:nucleus"/>
    <property type="evidence" value="ECO:0007669"/>
    <property type="project" value="UniProtKB-SubCell"/>
</dbReference>
<dbReference type="Pfam" id="PF00447">
    <property type="entry name" value="HSF_DNA-bind"/>
    <property type="match status" value="1"/>
</dbReference>
<dbReference type="FunFam" id="1.10.10.10:FF:000479">
    <property type="entry name" value="Predicted protein"/>
    <property type="match status" value="1"/>
</dbReference>